<dbReference type="InterPro" id="IPR029026">
    <property type="entry name" value="tRNA_m1G_MTases_N"/>
</dbReference>
<reference evidence="5 6" key="1">
    <citation type="submission" date="2010-08" db="EMBL/GenBank/DDBJ databases">
        <authorList>
            <person name="Weinstock G."/>
            <person name="Sodergren E."/>
            <person name="Clifton S."/>
            <person name="Fulton L."/>
            <person name="Fulton B."/>
            <person name="Courtney L."/>
            <person name="Fronick C."/>
            <person name="Harrison M."/>
            <person name="Strong C."/>
            <person name="Farmer C."/>
            <person name="Delahaunty K."/>
            <person name="Markovic C."/>
            <person name="Hall O."/>
            <person name="Minx P."/>
            <person name="Tomlinson C."/>
            <person name="Mitreva M."/>
            <person name="Hou S."/>
            <person name="Chen J."/>
            <person name="Wollam A."/>
            <person name="Pepin K.H."/>
            <person name="Johnson M."/>
            <person name="Bhonagiri V."/>
            <person name="Zhang X."/>
            <person name="Suruliraj S."/>
            <person name="Warren W."/>
            <person name="Chinwalla A."/>
            <person name="Mardis E.R."/>
            <person name="Wilson R.K."/>
        </authorList>
    </citation>
    <scope>NUCLEOTIDE SEQUENCE [LARGE SCALE GENOMIC DNA]</scope>
    <source>
        <strain evidence="5 6">F0399</strain>
    </source>
</reference>
<comment type="caution">
    <text evidence="5">The sequence shown here is derived from an EMBL/GenBank/DDBJ whole genome shotgun (WGS) entry which is preliminary data.</text>
</comment>
<dbReference type="RefSeq" id="WP_009350076.1">
    <property type="nucleotide sequence ID" value="NZ_GL638137.1"/>
</dbReference>
<dbReference type="GO" id="GO:0005829">
    <property type="term" value="C:cytosol"/>
    <property type="evidence" value="ECO:0007669"/>
    <property type="project" value="TreeGrafter"/>
</dbReference>
<organism evidence="5 6">
    <name type="scientific">Selenomonas artemidis F0399</name>
    <dbReference type="NCBI Taxonomy" id="749551"/>
    <lineage>
        <taxon>Bacteria</taxon>
        <taxon>Bacillati</taxon>
        <taxon>Bacillota</taxon>
        <taxon>Negativicutes</taxon>
        <taxon>Selenomonadales</taxon>
        <taxon>Selenomonadaceae</taxon>
        <taxon>Selenomonas</taxon>
    </lineage>
</organism>
<evidence type="ECO:0000259" key="4">
    <source>
        <dbReference type="SMART" id="SM00967"/>
    </source>
</evidence>
<evidence type="ECO:0000256" key="2">
    <source>
        <dbReference type="ARBA" id="ARBA00022603"/>
    </source>
</evidence>
<evidence type="ECO:0000313" key="5">
    <source>
        <dbReference type="EMBL" id="EFW29389.1"/>
    </source>
</evidence>
<gene>
    <name evidence="5" type="ORF">HMPREF9555_01416</name>
</gene>
<comment type="similarity">
    <text evidence="1">Belongs to the class IV-like SAM-binding methyltransferase superfamily. RNA methyltransferase TrmH family.</text>
</comment>
<dbReference type="Proteomes" id="UP000004633">
    <property type="component" value="Unassembled WGS sequence"/>
</dbReference>
<dbReference type="CDD" id="cd18103">
    <property type="entry name" value="SpoU-like_RlmB"/>
    <property type="match status" value="1"/>
</dbReference>
<dbReference type="HOGENOM" id="CLU_021322_0_1_9"/>
<proteinExistence type="inferred from homology"/>
<accession>E7N344</accession>
<dbReference type="SUPFAM" id="SSF75217">
    <property type="entry name" value="alpha/beta knot"/>
    <property type="match status" value="1"/>
</dbReference>
<keyword evidence="6" id="KW-1185">Reference proteome</keyword>
<dbReference type="Pfam" id="PF00588">
    <property type="entry name" value="SpoU_methylase"/>
    <property type="match status" value="1"/>
</dbReference>
<dbReference type="SMART" id="SM00967">
    <property type="entry name" value="SpoU_sub_bind"/>
    <property type="match status" value="1"/>
</dbReference>
<evidence type="ECO:0000256" key="1">
    <source>
        <dbReference type="ARBA" id="ARBA00007228"/>
    </source>
</evidence>
<dbReference type="GO" id="GO:0006396">
    <property type="term" value="P:RNA processing"/>
    <property type="evidence" value="ECO:0007669"/>
    <property type="project" value="InterPro"/>
</dbReference>
<dbReference type="SUPFAM" id="SSF55315">
    <property type="entry name" value="L30e-like"/>
    <property type="match status" value="1"/>
</dbReference>
<evidence type="ECO:0000256" key="3">
    <source>
        <dbReference type="ARBA" id="ARBA00022679"/>
    </source>
</evidence>
<dbReference type="InterPro" id="IPR001537">
    <property type="entry name" value="SpoU_MeTrfase"/>
</dbReference>
<dbReference type="Gene3D" id="3.40.1280.10">
    <property type="match status" value="1"/>
</dbReference>
<dbReference type="InterPro" id="IPR029064">
    <property type="entry name" value="Ribosomal_eL30-like_sf"/>
</dbReference>
<dbReference type="PANTHER" id="PTHR46429">
    <property type="entry name" value="23S RRNA (GUANOSINE-2'-O-)-METHYLTRANSFERASE RLMB"/>
    <property type="match status" value="1"/>
</dbReference>
<protein>
    <submittedName>
        <fullName evidence="5">RNA methyltransferase, TrmH family, group 3</fullName>
    </submittedName>
</protein>
<keyword evidence="3 5" id="KW-0808">Transferase</keyword>
<evidence type="ECO:0000313" key="6">
    <source>
        <dbReference type="Proteomes" id="UP000004633"/>
    </source>
</evidence>
<dbReference type="InterPro" id="IPR029028">
    <property type="entry name" value="Alpha/beta_knot_MTases"/>
</dbReference>
<dbReference type="Gene3D" id="3.30.1330.30">
    <property type="match status" value="1"/>
</dbReference>
<dbReference type="GO" id="GO:0008173">
    <property type="term" value="F:RNA methyltransferase activity"/>
    <property type="evidence" value="ECO:0007669"/>
    <property type="project" value="InterPro"/>
</dbReference>
<name>E7N344_9FIRM</name>
<keyword evidence="2 5" id="KW-0489">Methyltransferase</keyword>
<dbReference type="PANTHER" id="PTHR46429:SF1">
    <property type="entry name" value="23S RRNA (GUANOSINE-2'-O-)-METHYLTRANSFERASE RLMB"/>
    <property type="match status" value="1"/>
</dbReference>
<dbReference type="NCBIfam" id="TIGR00186">
    <property type="entry name" value="rRNA_methyl_3"/>
    <property type="match status" value="1"/>
</dbReference>
<dbReference type="FunFam" id="3.40.1280.10:FF:000008">
    <property type="entry name" value="Group 3 RNA methyltransferase TrmH"/>
    <property type="match status" value="1"/>
</dbReference>
<dbReference type="STRING" id="749551.HMPREF9555_01416"/>
<sequence length="265" mass="28257">MKQENRHIEEHSVDPPAGILAGRHAITEAIKAGRGINRILIADGMHGGVRELRDLARAHDITVDIVSRAKLDAAAEGARHGGMLAYAAPVSYVPVEEIISSVRARGEEPLLLLLDGIEDPHNLGALLRTADAAGVHGILLPRRHSVPLTETVARVSAGALEYVPVARIGNIAQTIRALKEDGFWIAGADMAGSDTYDKANLTGALVLVIGSEGRGMSRLTRELCDFTVRLPMRGKINSLNASVAGAILMYEAMRQRTAKDAVPHG</sequence>
<feature type="domain" description="RNA 2-O ribose methyltransferase substrate binding" evidence="4">
    <location>
        <begin position="19"/>
        <end position="93"/>
    </location>
</feature>
<dbReference type="GO" id="GO:0032259">
    <property type="term" value="P:methylation"/>
    <property type="evidence" value="ECO:0007669"/>
    <property type="project" value="UniProtKB-KW"/>
</dbReference>
<dbReference type="AlphaFoldDB" id="E7N344"/>
<dbReference type="EMBL" id="AECV01000024">
    <property type="protein sequence ID" value="EFW29389.1"/>
    <property type="molecule type" value="Genomic_DNA"/>
</dbReference>
<dbReference type="InterPro" id="IPR004441">
    <property type="entry name" value="rRNA_MeTrfase_TrmH"/>
</dbReference>
<dbReference type="Pfam" id="PF08032">
    <property type="entry name" value="SpoU_sub_bind"/>
    <property type="match status" value="1"/>
</dbReference>
<dbReference type="InterPro" id="IPR013123">
    <property type="entry name" value="SpoU_subst-bd"/>
</dbReference>
<dbReference type="GO" id="GO:0003723">
    <property type="term" value="F:RNA binding"/>
    <property type="evidence" value="ECO:0007669"/>
    <property type="project" value="InterPro"/>
</dbReference>